<reference evidence="3" key="1">
    <citation type="journal article" date="2019" name="Int. J. Syst. Evol. Microbiol.">
        <title>The Global Catalogue of Microorganisms (GCM) 10K type strain sequencing project: providing services to taxonomists for standard genome sequencing and annotation.</title>
        <authorList>
            <consortium name="The Broad Institute Genomics Platform"/>
            <consortium name="The Broad Institute Genome Sequencing Center for Infectious Disease"/>
            <person name="Wu L."/>
            <person name="Ma J."/>
        </authorList>
    </citation>
    <scope>NUCLEOTIDE SEQUENCE [LARGE SCALE GENOMIC DNA]</scope>
    <source>
        <strain evidence="3">CECT 7226</strain>
    </source>
</reference>
<keyword evidence="3" id="KW-1185">Reference proteome</keyword>
<comment type="caution">
    <text evidence="2">The sequence shown here is derived from an EMBL/GenBank/DDBJ whole genome shotgun (WGS) entry which is preliminary data.</text>
</comment>
<name>A0ABT8CIZ7_9VIBR</name>
<dbReference type="EMBL" id="JAUFQY010000001">
    <property type="protein sequence ID" value="MDN3700618.1"/>
    <property type="molecule type" value="Genomic_DNA"/>
</dbReference>
<keyword evidence="1" id="KW-0175">Coiled coil</keyword>
<accession>A0ABT8CIZ7</accession>
<evidence type="ECO:0008006" key="4">
    <source>
        <dbReference type="Google" id="ProtNLM"/>
    </source>
</evidence>
<evidence type="ECO:0000256" key="1">
    <source>
        <dbReference type="SAM" id="Coils"/>
    </source>
</evidence>
<organism evidence="2 3">
    <name type="scientific">Vibrio artabrorum</name>
    <dbReference type="NCBI Taxonomy" id="446374"/>
    <lineage>
        <taxon>Bacteria</taxon>
        <taxon>Pseudomonadati</taxon>
        <taxon>Pseudomonadota</taxon>
        <taxon>Gammaproteobacteria</taxon>
        <taxon>Vibrionales</taxon>
        <taxon>Vibrionaceae</taxon>
        <taxon>Vibrio</taxon>
    </lineage>
</organism>
<proteinExistence type="predicted"/>
<evidence type="ECO:0000313" key="3">
    <source>
        <dbReference type="Proteomes" id="UP001223712"/>
    </source>
</evidence>
<protein>
    <recommendedName>
        <fullName evidence="4">Tyr recombinase domain-containing protein</fullName>
    </recommendedName>
</protein>
<gene>
    <name evidence="2" type="ORF">QWY96_06440</name>
</gene>
<feature type="coiled-coil region" evidence="1">
    <location>
        <begin position="46"/>
        <end position="73"/>
    </location>
</feature>
<dbReference type="Proteomes" id="UP001223712">
    <property type="component" value="Unassembled WGS sequence"/>
</dbReference>
<sequence length="80" mass="9341">MGMPLGFIKWKVMELLGHNNWDTTLQHYVNVARGITYDEKLDLWVSEIYKDVEERLTREKQELSQEVEASVIELGSEDQG</sequence>
<dbReference type="RefSeq" id="WP_290334758.1">
    <property type="nucleotide sequence ID" value="NZ_JAUFQY010000001.1"/>
</dbReference>
<evidence type="ECO:0000313" key="2">
    <source>
        <dbReference type="EMBL" id="MDN3700618.1"/>
    </source>
</evidence>